<dbReference type="EMBL" id="MPZS01000003">
    <property type="protein sequence ID" value="OOY11416.1"/>
    <property type="molecule type" value="Genomic_DNA"/>
</dbReference>
<evidence type="ECO:0000313" key="1">
    <source>
        <dbReference type="EMBL" id="OOY11416.1"/>
    </source>
</evidence>
<dbReference type="RefSeq" id="WP_078575224.1">
    <property type="nucleotide sequence ID" value="NZ_MPZS01000003.1"/>
</dbReference>
<accession>A0ABX3MJH6</accession>
<dbReference type="PROSITE" id="PS51257">
    <property type="entry name" value="PROKAR_LIPOPROTEIN"/>
    <property type="match status" value="1"/>
</dbReference>
<evidence type="ECO:0000313" key="2">
    <source>
        <dbReference type="Proteomes" id="UP000242224"/>
    </source>
</evidence>
<proteinExistence type="predicted"/>
<protein>
    <recommendedName>
        <fullName evidence="3">Lipoprotein</fullName>
    </recommendedName>
</protein>
<name>A0ABX3MJH6_9RHOB</name>
<reference evidence="1 2" key="1">
    <citation type="submission" date="2016-11" db="EMBL/GenBank/DDBJ databases">
        <title>A multilocus sequence analysis scheme for characterization of bacteria in the genus Thioclava.</title>
        <authorList>
            <person name="Liu Y."/>
            <person name="Shao Z."/>
        </authorList>
    </citation>
    <scope>NUCLEOTIDE SEQUENCE [LARGE SCALE GENOMIC DNA]</scope>
    <source>
        <strain evidence="1 2">11.10-0-13</strain>
    </source>
</reference>
<keyword evidence="2" id="KW-1185">Reference proteome</keyword>
<organism evidence="1 2">
    <name type="scientific">Thioclava marina</name>
    <dbReference type="NCBI Taxonomy" id="1915077"/>
    <lineage>
        <taxon>Bacteria</taxon>
        <taxon>Pseudomonadati</taxon>
        <taxon>Pseudomonadota</taxon>
        <taxon>Alphaproteobacteria</taxon>
        <taxon>Rhodobacterales</taxon>
        <taxon>Paracoccaceae</taxon>
        <taxon>Thioclava</taxon>
    </lineage>
</organism>
<comment type="caution">
    <text evidence="1">The sequence shown here is derived from an EMBL/GenBank/DDBJ whole genome shotgun (WGS) entry which is preliminary data.</text>
</comment>
<sequence length="248" mass="28411">MSDNRFRRRAFSLLLPFGFLGFMGCAFGPRASYAPRLPTDARFQEMVEQAMPGYRLTSAIIGRPVVRSPGFAFLIVDIRKDQETELRKFLSQFEDTGLPQVRLYIAEVPKDPDVWRVDFPGCEPGQCVATMERLRFVPISKAEHDRYRASRSGFGFERHTIKTETLDGVAYEAVVVVGYDYRHRVIAYSVKTSRAAVNNVERDWAIRNARSRRKYPIDVLQYSHNLALGVSGFYDNGPRIRRDMSKGL</sequence>
<gene>
    <name evidence="1" type="ORF">BMG00_17020</name>
</gene>
<evidence type="ECO:0008006" key="3">
    <source>
        <dbReference type="Google" id="ProtNLM"/>
    </source>
</evidence>
<dbReference type="Proteomes" id="UP000242224">
    <property type="component" value="Unassembled WGS sequence"/>
</dbReference>